<reference evidence="3 6" key="2">
    <citation type="submission" date="2020-08" db="EMBL/GenBank/DDBJ databases">
        <title>Amycolatopsis echigonensis JCM 21831.</title>
        <authorList>
            <person name="Tedsree N."/>
            <person name="Kuncharoen N."/>
            <person name="Likhitwitayawuid K."/>
            <person name="Tanasupawat S."/>
        </authorList>
    </citation>
    <scope>NUCLEOTIDE SEQUENCE [LARGE SCALE GENOMIC DNA]</scope>
    <source>
        <strain evidence="3 6">JCM 21831</strain>
    </source>
</reference>
<feature type="region of interest" description="Disordered" evidence="1">
    <location>
        <begin position="83"/>
        <end position="108"/>
    </location>
</feature>
<evidence type="ECO:0000313" key="5">
    <source>
        <dbReference type="Proteomes" id="UP000233750"/>
    </source>
</evidence>
<evidence type="ECO:0000313" key="4">
    <source>
        <dbReference type="EMBL" id="PKV97932.1"/>
    </source>
</evidence>
<evidence type="ECO:0000313" key="3">
    <source>
        <dbReference type="EMBL" id="MBB2504616.1"/>
    </source>
</evidence>
<feature type="signal peptide" evidence="2">
    <location>
        <begin position="1"/>
        <end position="27"/>
    </location>
</feature>
<dbReference type="EMBL" id="JACJHR010000077">
    <property type="protein sequence ID" value="MBB2504616.1"/>
    <property type="molecule type" value="Genomic_DNA"/>
</dbReference>
<organism evidence="4 5">
    <name type="scientific">Amycolatopsis echigonensis</name>
    <dbReference type="NCBI Taxonomy" id="2576905"/>
    <lineage>
        <taxon>Bacteria</taxon>
        <taxon>Bacillati</taxon>
        <taxon>Actinomycetota</taxon>
        <taxon>Actinomycetes</taxon>
        <taxon>Pseudonocardiales</taxon>
        <taxon>Pseudonocardiaceae</taxon>
        <taxon>Amycolatopsis</taxon>
    </lineage>
</organism>
<feature type="compositionally biased region" description="Basic and acidic residues" evidence="1">
    <location>
        <begin position="99"/>
        <end position="108"/>
    </location>
</feature>
<protein>
    <submittedName>
        <fullName evidence="4">Uncharacterized protein</fullName>
    </submittedName>
</protein>
<dbReference type="EMBL" id="PJMY01000003">
    <property type="protein sequence ID" value="PKV97932.1"/>
    <property type="molecule type" value="Genomic_DNA"/>
</dbReference>
<gene>
    <name evidence="4" type="ORF">ATK30_8935</name>
    <name evidence="3" type="ORF">H5411_36440</name>
</gene>
<sequence>MRGTKRLALAGCGIAAGLLVAAPIASADTQTPAPAPAPVTLSPQEVQQMCTAWVPKLRKQAQNLTNRINGGPEVSGSVANLKARANDARTKGRTAQADRLQKRADKRQSQIGELANATKQLDAFTAAHCQAPK</sequence>
<name>A0A2N3WVP2_9PSEU</name>
<dbReference type="RefSeq" id="WP_101440572.1">
    <property type="nucleotide sequence ID" value="NZ_JACJHR010000077.1"/>
</dbReference>
<evidence type="ECO:0000256" key="2">
    <source>
        <dbReference type="SAM" id="SignalP"/>
    </source>
</evidence>
<accession>A0A2N3WVP2</accession>
<feature type="chain" id="PRO_5044577550" evidence="2">
    <location>
        <begin position="28"/>
        <end position="133"/>
    </location>
</feature>
<proteinExistence type="predicted"/>
<accession>A0A8E2B842</accession>
<evidence type="ECO:0000313" key="6">
    <source>
        <dbReference type="Proteomes" id="UP000550260"/>
    </source>
</evidence>
<reference evidence="4 5" key="1">
    <citation type="submission" date="2017-12" db="EMBL/GenBank/DDBJ databases">
        <title>Sequencing the genomes of 1000 Actinobacteria strains.</title>
        <authorList>
            <person name="Klenk H.-P."/>
        </authorList>
    </citation>
    <scope>NUCLEOTIDE SEQUENCE [LARGE SCALE GENOMIC DNA]</scope>
    <source>
        <strain evidence="4 5">DSM 45165</strain>
    </source>
</reference>
<comment type="caution">
    <text evidence="4">The sequence shown here is derived from an EMBL/GenBank/DDBJ whole genome shotgun (WGS) entry which is preliminary data.</text>
</comment>
<dbReference type="Proteomes" id="UP000550260">
    <property type="component" value="Unassembled WGS sequence"/>
</dbReference>
<dbReference type="Proteomes" id="UP000233750">
    <property type="component" value="Unassembled WGS sequence"/>
</dbReference>
<keyword evidence="2" id="KW-0732">Signal</keyword>
<evidence type="ECO:0000256" key="1">
    <source>
        <dbReference type="SAM" id="MobiDB-lite"/>
    </source>
</evidence>
<keyword evidence="5" id="KW-1185">Reference proteome</keyword>
<dbReference type="OrthoDB" id="3696905at2"/>
<dbReference type="AlphaFoldDB" id="A0A2N3WVP2"/>